<dbReference type="InterPro" id="IPR038610">
    <property type="entry name" value="FliK-like_C_sf"/>
</dbReference>
<dbReference type="InterPro" id="IPR052563">
    <property type="entry name" value="FliK"/>
</dbReference>
<comment type="caution">
    <text evidence="3">The sequence shown here is derived from an EMBL/GenBank/DDBJ whole genome shotgun (WGS) entry which is preliminary data.</text>
</comment>
<evidence type="ECO:0000256" key="1">
    <source>
        <dbReference type="SAM" id="MobiDB-lite"/>
    </source>
</evidence>
<feature type="domain" description="Flagellar hook-length control protein-like C-terminal" evidence="2">
    <location>
        <begin position="324"/>
        <end position="403"/>
    </location>
</feature>
<dbReference type="CDD" id="cd17470">
    <property type="entry name" value="T3SS_Flik_C"/>
    <property type="match status" value="1"/>
</dbReference>
<feature type="compositionally biased region" description="Polar residues" evidence="1">
    <location>
        <begin position="200"/>
        <end position="212"/>
    </location>
</feature>
<protein>
    <submittedName>
        <fullName evidence="3">Flagellar hook-length control protein FliK</fullName>
    </submittedName>
</protein>
<sequence length="459" mass="47446">MPVAPDLLLQTTPDVKSKSAAKTPSRPAQSGRDESSSFANVYARERQAKPAERNEGPAKPAADKGKDVKRKDGTADDSSQAQPAVADSGKPLPTDPATPSGSGDAVVATEEGTPTPTEPTLDPLLMMAMSGQTPPPTPPVVADSPAVDDVPEPTLDPALSLPTTVTPGVLGSATGMTEASHDPTQDDLNSALTVKLTLEQGVQAQPTPGANVQTAASAASAQPGSQTQADFSAAMANLMGQSTQATEEASLESEPGLGELKSDAADGSASSTPTDLRSESFANRLSALSQAIGQQNATVQKALPLVPGQAVSMQQGNWSEAVVDRVMWLSSQNLKSAEIQLDPAELGRLEVRVNLAQDQSAQVTFVSPNANVRDALEGQVHRLRELFSQQGMNQLDVSVSDQSLSRNWQGQQQSGGDGGRRGGRGDDGGSGAGDDLSVSVSEIRHNPATGARSLVDYYA</sequence>
<dbReference type="Pfam" id="PF02120">
    <property type="entry name" value="Flg_hook"/>
    <property type="match status" value="1"/>
</dbReference>
<feature type="region of interest" description="Disordered" evidence="1">
    <location>
        <begin position="242"/>
        <end position="277"/>
    </location>
</feature>
<accession>A0A553GY63</accession>
<feature type="region of interest" description="Disordered" evidence="1">
    <location>
        <begin position="200"/>
        <end position="228"/>
    </location>
</feature>
<feature type="compositionally biased region" description="Polar residues" evidence="1">
    <location>
        <begin position="398"/>
        <end position="408"/>
    </location>
</feature>
<keyword evidence="3" id="KW-0282">Flagellum</keyword>
<dbReference type="PANTHER" id="PTHR37533">
    <property type="entry name" value="FLAGELLAR HOOK-LENGTH CONTROL PROTEIN"/>
    <property type="match status" value="1"/>
</dbReference>
<feature type="compositionally biased region" description="Low complexity" evidence="1">
    <location>
        <begin position="109"/>
        <end position="120"/>
    </location>
</feature>
<reference evidence="3 4" key="1">
    <citation type="submission" date="2019-07" db="EMBL/GenBank/DDBJ databases">
        <title>Pseudomonas mangiferae sp. nov., isolated from bark of mango tree in Thailand.</title>
        <authorList>
            <person name="Srisuk N."/>
            <person name="Anurat P."/>
        </authorList>
    </citation>
    <scope>NUCLEOTIDE SEQUENCE [LARGE SCALE GENOMIC DNA]</scope>
    <source>
        <strain evidence="3 4">DMKU_BBB3-04</strain>
    </source>
</reference>
<gene>
    <name evidence="3" type="ORF">FM069_12920</name>
</gene>
<dbReference type="InterPro" id="IPR021136">
    <property type="entry name" value="Flagellar_hook_control-like_C"/>
</dbReference>
<evidence type="ECO:0000259" key="2">
    <source>
        <dbReference type="Pfam" id="PF02120"/>
    </source>
</evidence>
<feature type="compositionally biased region" description="Polar residues" evidence="1">
    <location>
        <begin position="268"/>
        <end position="277"/>
    </location>
</feature>
<feature type="compositionally biased region" description="Polar residues" evidence="1">
    <location>
        <begin position="9"/>
        <end position="28"/>
    </location>
</feature>
<feature type="region of interest" description="Disordered" evidence="1">
    <location>
        <begin position="1"/>
        <end position="186"/>
    </location>
</feature>
<dbReference type="OrthoDB" id="1792985at2"/>
<dbReference type="EMBL" id="VJOY01000008">
    <property type="protein sequence ID" value="TRX74438.1"/>
    <property type="molecule type" value="Genomic_DNA"/>
</dbReference>
<dbReference type="RefSeq" id="WP_143488766.1">
    <property type="nucleotide sequence ID" value="NZ_VJOY01000008.1"/>
</dbReference>
<name>A0A553GY63_9PSED</name>
<feature type="compositionally biased region" description="Basic and acidic residues" evidence="1">
    <location>
        <begin position="418"/>
        <end position="427"/>
    </location>
</feature>
<evidence type="ECO:0000313" key="4">
    <source>
        <dbReference type="Proteomes" id="UP000315235"/>
    </source>
</evidence>
<dbReference type="AlphaFoldDB" id="A0A553GY63"/>
<dbReference type="Gene3D" id="3.30.750.140">
    <property type="match status" value="1"/>
</dbReference>
<proteinExistence type="predicted"/>
<dbReference type="PANTHER" id="PTHR37533:SF2">
    <property type="entry name" value="FLAGELLAR HOOK-LENGTH CONTROL PROTEIN"/>
    <property type="match status" value="1"/>
</dbReference>
<feature type="compositionally biased region" description="Basic and acidic residues" evidence="1">
    <location>
        <begin position="43"/>
        <end position="74"/>
    </location>
</feature>
<organism evidence="3 4">
    <name type="scientific">Pseudomonas mangiferae</name>
    <dbReference type="NCBI Taxonomy" id="2593654"/>
    <lineage>
        <taxon>Bacteria</taxon>
        <taxon>Pseudomonadati</taxon>
        <taxon>Pseudomonadota</taxon>
        <taxon>Gammaproteobacteria</taxon>
        <taxon>Pseudomonadales</taxon>
        <taxon>Pseudomonadaceae</taxon>
        <taxon>Pseudomonas</taxon>
    </lineage>
</organism>
<keyword evidence="3" id="KW-0966">Cell projection</keyword>
<feature type="region of interest" description="Disordered" evidence="1">
    <location>
        <begin position="398"/>
        <end position="445"/>
    </location>
</feature>
<keyword evidence="3" id="KW-0969">Cilium</keyword>
<evidence type="ECO:0000313" key="3">
    <source>
        <dbReference type="EMBL" id="TRX74438.1"/>
    </source>
</evidence>
<keyword evidence="4" id="KW-1185">Reference proteome</keyword>
<dbReference type="Proteomes" id="UP000315235">
    <property type="component" value="Unassembled WGS sequence"/>
</dbReference>
<feature type="compositionally biased region" description="Low complexity" evidence="1">
    <location>
        <begin position="213"/>
        <end position="228"/>
    </location>
</feature>